<dbReference type="InterPro" id="IPR005467">
    <property type="entry name" value="His_kinase_dom"/>
</dbReference>
<keyword evidence="6" id="KW-1133">Transmembrane helix</keyword>
<dbReference type="InterPro" id="IPR036097">
    <property type="entry name" value="HisK_dim/P_sf"/>
</dbReference>
<name>A0A365XVD7_9BACT</name>
<evidence type="ECO:0000256" key="1">
    <source>
        <dbReference type="ARBA" id="ARBA00000085"/>
    </source>
</evidence>
<dbReference type="OrthoDB" id="636661at2"/>
<keyword evidence="4" id="KW-0418">Kinase</keyword>
<dbReference type="CDD" id="cd00082">
    <property type="entry name" value="HisKA"/>
    <property type="match status" value="1"/>
</dbReference>
<keyword evidence="6" id="KW-0812">Transmembrane</keyword>
<dbReference type="PROSITE" id="PS50110">
    <property type="entry name" value="RESPONSE_REGULATORY"/>
    <property type="match status" value="1"/>
</dbReference>
<dbReference type="SUPFAM" id="SSF55874">
    <property type="entry name" value="ATPase domain of HSP90 chaperone/DNA topoisomerase II/histidine kinase"/>
    <property type="match status" value="1"/>
</dbReference>
<feature type="transmembrane region" description="Helical" evidence="6">
    <location>
        <begin position="178"/>
        <end position="199"/>
    </location>
</feature>
<organism evidence="9 10">
    <name type="scientific">Chitinophaga flava</name>
    <dbReference type="NCBI Taxonomy" id="2259036"/>
    <lineage>
        <taxon>Bacteria</taxon>
        <taxon>Pseudomonadati</taxon>
        <taxon>Bacteroidota</taxon>
        <taxon>Chitinophagia</taxon>
        <taxon>Chitinophagales</taxon>
        <taxon>Chitinophagaceae</taxon>
        <taxon>Chitinophaga</taxon>
    </lineage>
</organism>
<dbReference type="Pfam" id="PF00512">
    <property type="entry name" value="HisKA"/>
    <property type="match status" value="1"/>
</dbReference>
<evidence type="ECO:0000259" key="8">
    <source>
        <dbReference type="PROSITE" id="PS50110"/>
    </source>
</evidence>
<evidence type="ECO:0000256" key="6">
    <source>
        <dbReference type="SAM" id="Phobius"/>
    </source>
</evidence>
<evidence type="ECO:0000256" key="5">
    <source>
        <dbReference type="PROSITE-ProRule" id="PRU00169"/>
    </source>
</evidence>
<dbReference type="GO" id="GO:0000155">
    <property type="term" value="F:phosphorelay sensor kinase activity"/>
    <property type="evidence" value="ECO:0007669"/>
    <property type="project" value="InterPro"/>
</dbReference>
<dbReference type="Pfam" id="PF02518">
    <property type="entry name" value="HATPase_c"/>
    <property type="match status" value="1"/>
</dbReference>
<feature type="transmembrane region" description="Helical" evidence="6">
    <location>
        <begin position="89"/>
        <end position="107"/>
    </location>
</feature>
<evidence type="ECO:0000256" key="2">
    <source>
        <dbReference type="ARBA" id="ARBA00012438"/>
    </source>
</evidence>
<dbReference type="SUPFAM" id="SSF52172">
    <property type="entry name" value="CheY-like"/>
    <property type="match status" value="1"/>
</dbReference>
<evidence type="ECO:0000313" key="9">
    <source>
        <dbReference type="EMBL" id="RBL90120.1"/>
    </source>
</evidence>
<evidence type="ECO:0000313" key="10">
    <source>
        <dbReference type="Proteomes" id="UP000253410"/>
    </source>
</evidence>
<feature type="transmembrane region" description="Helical" evidence="6">
    <location>
        <begin position="143"/>
        <end position="166"/>
    </location>
</feature>
<dbReference type="SMART" id="SM00388">
    <property type="entry name" value="HisKA"/>
    <property type="match status" value="1"/>
</dbReference>
<dbReference type="Gene3D" id="3.40.50.2300">
    <property type="match status" value="1"/>
</dbReference>
<dbReference type="InterPro" id="IPR036890">
    <property type="entry name" value="HATPase_C_sf"/>
</dbReference>
<sequence length="584" mass="64357">MKSDINAGFLLIKTMLLKPILAGTTENAEDVEKRSTIVLNLMAVVLIILVASVGGYFYFLKPSALFLIGVPIETLGFLSVIFLNRSKQYYNANLLMLVTNAIFIGYWSTVLGPAISLELLLAFITVITFYLASAFILYKKSKILLLCIAGCLGVGAYMILNSYYNFVAPLEINRNITIIMRWSTSIVLLIFILGLLMSYTTQINSLLHEARRLKAISDRKSIFLQDTFHEVRTPINAVFSIAQLLKLDKQPAQNEDLYNSLYDSCYITRNIINNVLEMSRIESGKFYTVKKENISFGNCLKRCVAANGYIASSRGIRINHTISPLLMHNPIYSDELILTKILNNLLGNAVKFSKGESEIQVDCTADNNVLIIKVTNEGVIDPNITDKLFGRFVTENKNGTGTGLGLAITKDLAQHLGGQVALMPDSTGAEKVTIVCELPYEPAIACKQNTPGTQLRRNTFYGARVLLVEDDLLGASLLQKFLKGLGINPVICTNGATVIDKIRAERPHVIISDLSMEGFHGAALVKFVKSDPELKSIPILIISGDAFSKEEILNTGAAGFLLKPVHFDDLYMALAPLLPNHTLS</sequence>
<dbReference type="PROSITE" id="PS50109">
    <property type="entry name" value="HIS_KIN"/>
    <property type="match status" value="1"/>
</dbReference>
<feature type="domain" description="Response regulatory" evidence="8">
    <location>
        <begin position="464"/>
        <end position="578"/>
    </location>
</feature>
<keyword evidence="10" id="KW-1185">Reference proteome</keyword>
<evidence type="ECO:0000256" key="3">
    <source>
        <dbReference type="ARBA" id="ARBA00022679"/>
    </source>
</evidence>
<keyword evidence="6" id="KW-0472">Membrane</keyword>
<dbReference type="InterPro" id="IPR011006">
    <property type="entry name" value="CheY-like_superfamily"/>
</dbReference>
<dbReference type="Proteomes" id="UP000253410">
    <property type="component" value="Unassembled WGS sequence"/>
</dbReference>
<comment type="caution">
    <text evidence="9">The sequence shown here is derived from an EMBL/GenBank/DDBJ whole genome shotgun (WGS) entry which is preliminary data.</text>
</comment>
<dbReference type="InterPro" id="IPR001789">
    <property type="entry name" value="Sig_transdc_resp-reg_receiver"/>
</dbReference>
<dbReference type="CDD" id="cd00156">
    <property type="entry name" value="REC"/>
    <property type="match status" value="1"/>
</dbReference>
<dbReference type="SUPFAM" id="SSF47384">
    <property type="entry name" value="Homodimeric domain of signal transducing histidine kinase"/>
    <property type="match status" value="1"/>
</dbReference>
<dbReference type="Gene3D" id="1.10.287.130">
    <property type="match status" value="1"/>
</dbReference>
<feature type="modified residue" description="4-aspartylphosphate" evidence="5">
    <location>
        <position position="513"/>
    </location>
</feature>
<protein>
    <recommendedName>
        <fullName evidence="2">histidine kinase</fullName>
        <ecNumber evidence="2">2.7.13.3</ecNumber>
    </recommendedName>
</protein>
<keyword evidence="5" id="KW-0597">Phosphoprotein</keyword>
<reference evidence="9 10" key="1">
    <citation type="submission" date="2018-05" db="EMBL/GenBank/DDBJ databases">
        <title>Chitinophaga sp. K3CV102501T nov., isolated from isolated from a monsoon evergreen broad-leaved forest soil.</title>
        <authorList>
            <person name="Lv Y."/>
        </authorList>
    </citation>
    <scope>NUCLEOTIDE SEQUENCE [LARGE SCALE GENOMIC DNA]</scope>
    <source>
        <strain evidence="9 10">GDMCC 1.1325</strain>
    </source>
</reference>
<dbReference type="Pfam" id="PF00072">
    <property type="entry name" value="Response_reg"/>
    <property type="match status" value="1"/>
</dbReference>
<dbReference type="AlphaFoldDB" id="A0A365XVD7"/>
<feature type="domain" description="Histidine kinase" evidence="7">
    <location>
        <begin position="226"/>
        <end position="442"/>
    </location>
</feature>
<accession>A0A365XVD7</accession>
<proteinExistence type="predicted"/>
<keyword evidence="3" id="KW-0808">Transferase</keyword>
<dbReference type="EMBL" id="QFFJ01000002">
    <property type="protein sequence ID" value="RBL90120.1"/>
    <property type="molecule type" value="Genomic_DNA"/>
</dbReference>
<feature type="transmembrane region" description="Helical" evidence="6">
    <location>
        <begin position="119"/>
        <end position="137"/>
    </location>
</feature>
<dbReference type="InterPro" id="IPR003594">
    <property type="entry name" value="HATPase_dom"/>
</dbReference>
<dbReference type="SMART" id="SM00448">
    <property type="entry name" value="REC"/>
    <property type="match status" value="1"/>
</dbReference>
<gene>
    <name evidence="9" type="ORF">DF182_27010</name>
</gene>
<dbReference type="Gene3D" id="3.30.565.10">
    <property type="entry name" value="Histidine kinase-like ATPase, C-terminal domain"/>
    <property type="match status" value="1"/>
</dbReference>
<comment type="catalytic activity">
    <reaction evidence="1">
        <text>ATP + protein L-histidine = ADP + protein N-phospho-L-histidine.</text>
        <dbReference type="EC" id="2.7.13.3"/>
    </reaction>
</comment>
<dbReference type="InterPro" id="IPR003661">
    <property type="entry name" value="HisK_dim/P_dom"/>
</dbReference>
<evidence type="ECO:0000256" key="4">
    <source>
        <dbReference type="ARBA" id="ARBA00022777"/>
    </source>
</evidence>
<feature type="transmembrane region" description="Helical" evidence="6">
    <location>
        <begin position="38"/>
        <end position="59"/>
    </location>
</feature>
<dbReference type="PANTHER" id="PTHR43047">
    <property type="entry name" value="TWO-COMPONENT HISTIDINE PROTEIN KINASE"/>
    <property type="match status" value="1"/>
</dbReference>
<dbReference type="EC" id="2.7.13.3" evidence="2"/>
<feature type="transmembrane region" description="Helical" evidence="6">
    <location>
        <begin position="64"/>
        <end position="83"/>
    </location>
</feature>
<dbReference type="SMART" id="SM00387">
    <property type="entry name" value="HATPase_c"/>
    <property type="match status" value="1"/>
</dbReference>
<evidence type="ECO:0000259" key="7">
    <source>
        <dbReference type="PROSITE" id="PS50109"/>
    </source>
</evidence>